<dbReference type="VEuPathDB" id="FungiDB:AMAG_09404"/>
<evidence type="ECO:0000259" key="2">
    <source>
        <dbReference type="Pfam" id="PF08718"/>
    </source>
</evidence>
<dbReference type="SUPFAM" id="SSF110004">
    <property type="entry name" value="Glycolipid transfer protein, GLTP"/>
    <property type="match status" value="1"/>
</dbReference>
<feature type="domain" description="Glycolipid transfer protein" evidence="2">
    <location>
        <begin position="141"/>
        <end position="279"/>
    </location>
</feature>
<dbReference type="InterPro" id="IPR014830">
    <property type="entry name" value="Glycolipid_transfer_prot_dom"/>
</dbReference>
<reference evidence="3 4" key="1">
    <citation type="submission" date="2009-11" db="EMBL/GenBank/DDBJ databases">
        <title>Annotation of Allomyces macrogynus ATCC 38327.</title>
        <authorList>
            <consortium name="The Broad Institute Genome Sequencing Platform"/>
            <person name="Russ C."/>
            <person name="Cuomo C."/>
            <person name="Burger G."/>
            <person name="Gray M.W."/>
            <person name="Holland P.W.H."/>
            <person name="King N."/>
            <person name="Lang F.B.F."/>
            <person name="Roger A.J."/>
            <person name="Ruiz-Trillo I."/>
            <person name="Young S.K."/>
            <person name="Zeng Q."/>
            <person name="Gargeya S."/>
            <person name="Fitzgerald M."/>
            <person name="Haas B."/>
            <person name="Abouelleil A."/>
            <person name="Alvarado L."/>
            <person name="Arachchi H.M."/>
            <person name="Berlin A."/>
            <person name="Chapman S.B."/>
            <person name="Gearin G."/>
            <person name="Goldberg J."/>
            <person name="Griggs A."/>
            <person name="Gujja S."/>
            <person name="Hansen M."/>
            <person name="Heiman D."/>
            <person name="Howarth C."/>
            <person name="Larimer J."/>
            <person name="Lui A."/>
            <person name="MacDonald P.J.P."/>
            <person name="McCowen C."/>
            <person name="Montmayeur A."/>
            <person name="Murphy C."/>
            <person name="Neiman D."/>
            <person name="Pearson M."/>
            <person name="Priest M."/>
            <person name="Roberts A."/>
            <person name="Saif S."/>
            <person name="Shea T."/>
            <person name="Sisk P."/>
            <person name="Stolte C."/>
            <person name="Sykes S."/>
            <person name="Wortman J."/>
            <person name="Nusbaum C."/>
            <person name="Birren B."/>
        </authorList>
    </citation>
    <scope>NUCLEOTIDE SEQUENCE [LARGE SCALE GENOMIC DNA]</scope>
    <source>
        <strain evidence="3 4">ATCC 38327</strain>
    </source>
</reference>
<dbReference type="eggNOG" id="KOG3221">
    <property type="taxonomic scope" value="Eukaryota"/>
</dbReference>
<proteinExistence type="predicted"/>
<dbReference type="Gene3D" id="1.10.3520.10">
    <property type="entry name" value="Glycolipid transfer protein"/>
    <property type="match status" value="1"/>
</dbReference>
<evidence type="ECO:0000313" key="3">
    <source>
        <dbReference type="EMBL" id="KNE64380.1"/>
    </source>
</evidence>
<evidence type="ECO:0000313" key="4">
    <source>
        <dbReference type="Proteomes" id="UP000054350"/>
    </source>
</evidence>
<dbReference type="FunFam" id="1.10.3520.10:FF:000001">
    <property type="entry name" value="Pleckstrin domain-containing family A member 8"/>
    <property type="match status" value="1"/>
</dbReference>
<evidence type="ECO:0000256" key="1">
    <source>
        <dbReference type="ARBA" id="ARBA00022448"/>
    </source>
</evidence>
<dbReference type="Proteomes" id="UP000054350">
    <property type="component" value="Unassembled WGS sequence"/>
</dbReference>
<dbReference type="AlphaFoldDB" id="A0A0L0SPS1"/>
<protein>
    <recommendedName>
        <fullName evidence="2">Glycolipid transfer protein domain-containing protein</fullName>
    </recommendedName>
</protein>
<dbReference type="PANTHER" id="PTHR10219:SF25">
    <property type="entry name" value="PLECKSTRIN HOMOLOGY DOMAIN-CONTAINING FAMILY A MEMBER 8"/>
    <property type="match status" value="1"/>
</dbReference>
<dbReference type="OrthoDB" id="205255at2759"/>
<dbReference type="GO" id="GO:1902387">
    <property type="term" value="F:ceramide 1-phosphate binding"/>
    <property type="evidence" value="ECO:0007669"/>
    <property type="project" value="TreeGrafter"/>
</dbReference>
<dbReference type="PANTHER" id="PTHR10219">
    <property type="entry name" value="GLYCOLIPID TRANSFER PROTEIN-RELATED"/>
    <property type="match status" value="1"/>
</dbReference>
<dbReference type="EMBL" id="GG745344">
    <property type="protein sequence ID" value="KNE64380.1"/>
    <property type="molecule type" value="Genomic_DNA"/>
</dbReference>
<organism evidence="3 4">
    <name type="scientific">Allomyces macrogynus (strain ATCC 38327)</name>
    <name type="common">Allomyces javanicus var. macrogynus</name>
    <dbReference type="NCBI Taxonomy" id="578462"/>
    <lineage>
        <taxon>Eukaryota</taxon>
        <taxon>Fungi</taxon>
        <taxon>Fungi incertae sedis</taxon>
        <taxon>Blastocladiomycota</taxon>
        <taxon>Blastocladiomycetes</taxon>
        <taxon>Blastocladiales</taxon>
        <taxon>Blastocladiaceae</taxon>
        <taxon>Allomyces</taxon>
    </lineage>
</organism>
<sequence length="313" mass="35210">MRSATCRAARVGARPWPLRTGRVAPRARRRPGFPTCETRRGAPLATMPLILHGIRSTVRAQRSPRQFIPRRPHFVPSNRPARMLLQSAPPPPRAQRQPTFHLHTATTAFAAFTTMSVTSTFFDTLPKNFTQVQVASNDQGIETAAFLEATEGLIALLDLLGSAAFKPVQSDMAGNVKKIRDKYVTDTAKYTTLQAIVLDEKADKKKTATEGLLWLKRGLEFCAKALRRSHDQPSEELADSFTKAYEETLKPFHGLFVRPIFTMAMKACPYRKDFYSKLGSDEARVQAQLDAWLVALEERLAILVRFYKDGQYE</sequence>
<name>A0A0L0SPS1_ALLM3</name>
<dbReference type="GO" id="GO:1902388">
    <property type="term" value="F:ceramide 1-phosphate transfer activity"/>
    <property type="evidence" value="ECO:0007669"/>
    <property type="project" value="TreeGrafter"/>
</dbReference>
<reference evidence="4" key="2">
    <citation type="submission" date="2009-11" db="EMBL/GenBank/DDBJ databases">
        <title>The Genome Sequence of Allomyces macrogynus strain ATCC 38327.</title>
        <authorList>
            <consortium name="The Broad Institute Genome Sequencing Platform"/>
            <person name="Russ C."/>
            <person name="Cuomo C."/>
            <person name="Shea T."/>
            <person name="Young S.K."/>
            <person name="Zeng Q."/>
            <person name="Koehrsen M."/>
            <person name="Haas B."/>
            <person name="Borodovsky M."/>
            <person name="Guigo R."/>
            <person name="Alvarado L."/>
            <person name="Berlin A."/>
            <person name="Borenstein D."/>
            <person name="Chen Z."/>
            <person name="Engels R."/>
            <person name="Freedman E."/>
            <person name="Gellesch M."/>
            <person name="Goldberg J."/>
            <person name="Griggs A."/>
            <person name="Gujja S."/>
            <person name="Heiman D."/>
            <person name="Hepburn T."/>
            <person name="Howarth C."/>
            <person name="Jen D."/>
            <person name="Larson L."/>
            <person name="Lewis B."/>
            <person name="Mehta T."/>
            <person name="Park D."/>
            <person name="Pearson M."/>
            <person name="Roberts A."/>
            <person name="Saif S."/>
            <person name="Shenoy N."/>
            <person name="Sisk P."/>
            <person name="Stolte C."/>
            <person name="Sykes S."/>
            <person name="Walk T."/>
            <person name="White J."/>
            <person name="Yandava C."/>
            <person name="Burger G."/>
            <person name="Gray M.W."/>
            <person name="Holland P.W.H."/>
            <person name="King N."/>
            <person name="Lang F.B.F."/>
            <person name="Roger A.J."/>
            <person name="Ruiz-Trillo I."/>
            <person name="Lander E."/>
            <person name="Nusbaum C."/>
        </authorList>
    </citation>
    <scope>NUCLEOTIDE SEQUENCE [LARGE SCALE GENOMIC DNA]</scope>
    <source>
        <strain evidence="4">ATCC 38327</strain>
    </source>
</reference>
<dbReference type="Pfam" id="PF08718">
    <property type="entry name" value="GLTP"/>
    <property type="match status" value="1"/>
</dbReference>
<dbReference type="STRING" id="578462.A0A0L0SPS1"/>
<keyword evidence="1" id="KW-0813">Transport</keyword>
<keyword evidence="4" id="KW-1185">Reference proteome</keyword>
<dbReference type="GO" id="GO:0016020">
    <property type="term" value="C:membrane"/>
    <property type="evidence" value="ECO:0007669"/>
    <property type="project" value="TreeGrafter"/>
</dbReference>
<accession>A0A0L0SPS1</accession>
<gene>
    <name evidence="3" type="ORF">AMAG_09404</name>
</gene>
<dbReference type="GO" id="GO:0005829">
    <property type="term" value="C:cytosol"/>
    <property type="evidence" value="ECO:0007669"/>
    <property type="project" value="TreeGrafter"/>
</dbReference>
<dbReference type="InterPro" id="IPR036497">
    <property type="entry name" value="GLTP_sf"/>
</dbReference>